<gene>
    <name evidence="2" type="ORF">J2X21_000884</name>
</gene>
<dbReference type="Proteomes" id="UP001180825">
    <property type="component" value="Unassembled WGS sequence"/>
</dbReference>
<organism evidence="2 3">
    <name type="scientific">Roseateles asaccharophilus</name>
    <dbReference type="NCBI Taxonomy" id="582607"/>
    <lineage>
        <taxon>Bacteria</taxon>
        <taxon>Pseudomonadati</taxon>
        <taxon>Pseudomonadota</taxon>
        <taxon>Betaproteobacteria</taxon>
        <taxon>Burkholderiales</taxon>
        <taxon>Sphaerotilaceae</taxon>
        <taxon>Roseateles</taxon>
    </lineage>
</organism>
<evidence type="ECO:0000313" key="2">
    <source>
        <dbReference type="EMBL" id="MDR7331772.1"/>
    </source>
</evidence>
<dbReference type="EMBL" id="JAVDXV010000001">
    <property type="protein sequence ID" value="MDR7331772.1"/>
    <property type="molecule type" value="Genomic_DNA"/>
</dbReference>
<sequence length="96" mass="10109">MGRSLNPAPGSPRPMQRGTGTLAAATTSVDITVSAVDPLKAALFVNGYYGVTASTTPNDLALQWEIINATTIRFSRPVAGGASPALNIKWELHSWN</sequence>
<feature type="region of interest" description="Disordered" evidence="1">
    <location>
        <begin position="1"/>
        <end position="21"/>
    </location>
</feature>
<reference evidence="2 3" key="1">
    <citation type="submission" date="2023-07" db="EMBL/GenBank/DDBJ databases">
        <title>Sorghum-associated microbial communities from plants grown in Nebraska, USA.</title>
        <authorList>
            <person name="Schachtman D."/>
        </authorList>
    </citation>
    <scope>NUCLEOTIDE SEQUENCE [LARGE SCALE GENOMIC DNA]</scope>
    <source>
        <strain evidence="2 3">BE316</strain>
    </source>
</reference>
<dbReference type="RefSeq" id="WP_310325342.1">
    <property type="nucleotide sequence ID" value="NZ_JAVDXV010000001.1"/>
</dbReference>
<comment type="caution">
    <text evidence="2">The sequence shown here is derived from an EMBL/GenBank/DDBJ whole genome shotgun (WGS) entry which is preliminary data.</text>
</comment>
<evidence type="ECO:0000313" key="3">
    <source>
        <dbReference type="Proteomes" id="UP001180825"/>
    </source>
</evidence>
<evidence type="ECO:0000256" key="1">
    <source>
        <dbReference type="SAM" id="MobiDB-lite"/>
    </source>
</evidence>
<protein>
    <submittedName>
        <fullName evidence="2">Uncharacterized protein</fullName>
    </submittedName>
</protein>
<proteinExistence type="predicted"/>
<name>A0ABU2A3L1_9BURK</name>
<keyword evidence="3" id="KW-1185">Reference proteome</keyword>
<accession>A0ABU2A3L1</accession>